<evidence type="ECO:0000313" key="2">
    <source>
        <dbReference type="Proteomes" id="UP000033423"/>
    </source>
</evidence>
<comment type="caution">
    <text evidence="1">The sequence shown here is derived from an EMBL/GenBank/DDBJ whole genome shotgun (WGS) entry which is preliminary data.</text>
</comment>
<gene>
    <name evidence="1" type="ORF">MBAV_005179</name>
</gene>
<protein>
    <submittedName>
        <fullName evidence="1">Uncharacterized protein</fullName>
    </submittedName>
</protein>
<dbReference type="AlphaFoldDB" id="A0A0F3GL57"/>
<name>A0A0F3GL57_9BACT</name>
<sequence>MAGCNKDEGAAFVGVWKNSDKLSETLTVTKVDGGYRALSQIDKDTKGYMKVETVLVAESKQLLVKDGGKRALELASDGT</sequence>
<accession>A0A0F3GL57</accession>
<proteinExistence type="predicted"/>
<feature type="non-terminal residue" evidence="1">
    <location>
        <position position="79"/>
    </location>
</feature>
<dbReference type="EMBL" id="LACI01002237">
    <property type="protein sequence ID" value="KJU82626.1"/>
    <property type="molecule type" value="Genomic_DNA"/>
</dbReference>
<dbReference type="Proteomes" id="UP000033423">
    <property type="component" value="Unassembled WGS sequence"/>
</dbReference>
<organism evidence="1 2">
    <name type="scientific">Candidatus Magnetobacterium bavaricum</name>
    <dbReference type="NCBI Taxonomy" id="29290"/>
    <lineage>
        <taxon>Bacteria</taxon>
        <taxon>Pseudomonadati</taxon>
        <taxon>Nitrospirota</taxon>
        <taxon>Thermodesulfovibrionia</taxon>
        <taxon>Thermodesulfovibrionales</taxon>
        <taxon>Candidatus Magnetobacteriaceae</taxon>
        <taxon>Candidatus Magnetobacterium</taxon>
    </lineage>
</organism>
<evidence type="ECO:0000313" key="1">
    <source>
        <dbReference type="EMBL" id="KJU82626.1"/>
    </source>
</evidence>
<keyword evidence="2" id="KW-1185">Reference proteome</keyword>
<reference evidence="1 2" key="1">
    <citation type="submission" date="2015-02" db="EMBL/GenBank/DDBJ databases">
        <title>Single-cell genomics of uncultivated deep-branching MTB reveals a conserved set of magnetosome genes.</title>
        <authorList>
            <person name="Kolinko S."/>
            <person name="Richter M."/>
            <person name="Glockner F.O."/>
            <person name="Brachmann A."/>
            <person name="Schuler D."/>
        </authorList>
    </citation>
    <scope>NUCLEOTIDE SEQUENCE [LARGE SCALE GENOMIC DNA]</scope>
    <source>
        <strain evidence="1">TM-1</strain>
    </source>
</reference>